<evidence type="ECO:0000256" key="1">
    <source>
        <dbReference type="SAM" id="MobiDB-lite"/>
    </source>
</evidence>
<proteinExistence type="predicted"/>
<accession>A0A1D9QGJ9</accession>
<dbReference type="VEuPathDB" id="FungiDB:sscle_12g088340"/>
<dbReference type="OrthoDB" id="5385013at2759"/>
<keyword evidence="2" id="KW-0732">Signal</keyword>
<feature type="signal peptide" evidence="2">
    <location>
        <begin position="1"/>
        <end position="18"/>
    </location>
</feature>
<feature type="region of interest" description="Disordered" evidence="1">
    <location>
        <begin position="183"/>
        <end position="219"/>
    </location>
</feature>
<evidence type="ECO:0000313" key="5">
    <source>
        <dbReference type="Proteomes" id="UP000177798"/>
    </source>
</evidence>
<evidence type="ECO:0000313" key="4">
    <source>
        <dbReference type="EMBL" id="APA14064.1"/>
    </source>
</evidence>
<feature type="compositionally biased region" description="Low complexity" evidence="1">
    <location>
        <begin position="183"/>
        <end position="211"/>
    </location>
</feature>
<evidence type="ECO:0000259" key="3">
    <source>
        <dbReference type="Pfam" id="PF24086"/>
    </source>
</evidence>
<dbReference type="InterPro" id="IPR055795">
    <property type="entry name" value="DUF7371"/>
</dbReference>
<gene>
    <name evidence="4" type="ORF">sscle_12g088340</name>
</gene>
<name>A0A1D9QGJ9_SCLS1</name>
<dbReference type="EMBL" id="CP017825">
    <property type="protein sequence ID" value="APA14064.1"/>
    <property type="molecule type" value="Genomic_DNA"/>
</dbReference>
<dbReference type="Proteomes" id="UP000177798">
    <property type="component" value="Chromosome 12"/>
</dbReference>
<feature type="domain" description="DUF7371" evidence="3">
    <location>
        <begin position="604"/>
        <end position="784"/>
    </location>
</feature>
<dbReference type="AlphaFoldDB" id="A0A1D9QGJ9"/>
<protein>
    <recommendedName>
        <fullName evidence="3">DUF7371 domain-containing protein</fullName>
    </recommendedName>
</protein>
<reference evidence="5" key="1">
    <citation type="journal article" date="2017" name="Genome Biol. Evol.">
        <title>The complete genome sequence of the phytopathogenic fungus Sclerotinia sclerotiorum reveals insights into the genome architecture of broad host range pathogens.</title>
        <authorList>
            <person name="Derbyshire M."/>
            <person name="Denton-Giles M."/>
            <person name="Hegedus D."/>
            <person name="Seifbarghy S."/>
            <person name="Rollins J."/>
            <person name="van Kan J."/>
            <person name="Seidl M.F."/>
            <person name="Faino L."/>
            <person name="Mbengue M."/>
            <person name="Navaud O."/>
            <person name="Raffaele S."/>
            <person name="Hammond-Kosack K."/>
            <person name="Heard S."/>
            <person name="Oliver R."/>
        </authorList>
    </citation>
    <scope>NUCLEOTIDE SEQUENCE [LARGE SCALE GENOMIC DNA]</scope>
    <source>
        <strain evidence="5">ATCC 18683 / 1980 / Ss-1</strain>
    </source>
</reference>
<dbReference type="Pfam" id="PF24086">
    <property type="entry name" value="DUF7371"/>
    <property type="match status" value="1"/>
</dbReference>
<sequence length="791" mass="82980">MILNFLFAIWTICATAGAAPQYQYGSIKSTVTVYASCPDTTSFPILSSNRMAHVSGVSADTTLHVAPNPTTPSSELSRSTWTIENSQLPVPTGKLETSEISDPAQTTILSQSFSNNYAFLVISGTTSWLNGQTPTSNPSQSFVIVTSAITVVPLSTPLSLPSTSNSESVILSTETVIPLSTRLSSTKTSSSEPMVVSTPTVVSPPTLSQSSASQPASTGELMSCKKPVVTPMRTILPLILTRTSTSSTVESSILLGPISSLTLATWTSTVPSAANKTSVISSSTVKTSSALNLSSAVSSTITESSSSMPFVSSQTISEPESTWSIVEPVTSSSSFTTWGTMGSAISSTVVPTSKPASILINSALKLVPSEVFSEAITTTDLSALASSAGFIGAVTEISSTPTPTQSPSGRVYSGMASIGGWNKTSSMIFESLSLRVHTSFTIGTLTTLSAAAGFKNSNQPSAHFPSSTGSTFFPASLTPSADPLTGTTSIFKVVSLSSMIPLYSATWTTKTSSLSVPSTMSTPFPIFNATSLPVSTSMSSVSISKTTSMFHSTRLTTSASISGFIPTIVGPSSVAFPNSTSVTSTSMSPLSTSSNCGEQGDFVLNPEPLFNPYRQFLFSDGFTVVPPPKRLPFLPSSSPLLLEFIPNFDANSSNKETGPNAADQGFSGQIGSGDEGFTGCFTFNLYGASLGCDSRDAACGFTFTGYSYDVASKKTSKVAQQVINVPACPELSNCVLTSVELDSSFRDLTYFLMNVTVAGEPKLWWTDDLRLGWFDNSCSMGFCRQKTHLRR</sequence>
<organism evidence="4 5">
    <name type="scientific">Sclerotinia sclerotiorum (strain ATCC 18683 / 1980 / Ss-1)</name>
    <name type="common">White mold</name>
    <name type="synonym">Whetzelinia sclerotiorum</name>
    <dbReference type="NCBI Taxonomy" id="665079"/>
    <lineage>
        <taxon>Eukaryota</taxon>
        <taxon>Fungi</taxon>
        <taxon>Dikarya</taxon>
        <taxon>Ascomycota</taxon>
        <taxon>Pezizomycotina</taxon>
        <taxon>Leotiomycetes</taxon>
        <taxon>Helotiales</taxon>
        <taxon>Sclerotiniaceae</taxon>
        <taxon>Sclerotinia</taxon>
    </lineage>
</organism>
<evidence type="ECO:0000256" key="2">
    <source>
        <dbReference type="SAM" id="SignalP"/>
    </source>
</evidence>
<feature type="chain" id="PRO_5009445148" description="DUF7371 domain-containing protein" evidence="2">
    <location>
        <begin position="19"/>
        <end position="791"/>
    </location>
</feature>